<dbReference type="InterPro" id="IPR038054">
    <property type="entry name" value="LD_TPept-like_central_sf"/>
</dbReference>
<protein>
    <submittedName>
        <fullName evidence="10">ErfK/YbiS/YcfS/YnhG</fullName>
    </submittedName>
</protein>
<keyword evidence="8" id="KW-0812">Transmembrane</keyword>
<dbReference type="SUPFAM" id="SSF141523">
    <property type="entry name" value="L,D-transpeptidase catalytic domain-like"/>
    <property type="match status" value="1"/>
</dbReference>
<keyword evidence="2" id="KW-0808">Transferase</keyword>
<dbReference type="PANTHER" id="PTHR30582:SF33">
    <property type="entry name" value="EXPORTED PROTEIN"/>
    <property type="match status" value="1"/>
</dbReference>
<evidence type="ECO:0000256" key="4">
    <source>
        <dbReference type="ARBA" id="ARBA00022984"/>
    </source>
</evidence>
<dbReference type="EMBL" id="AEPW01000050">
    <property type="protein sequence ID" value="EFU76875.1"/>
    <property type="molecule type" value="Genomic_DNA"/>
</dbReference>
<keyword evidence="8" id="KW-0472">Membrane</keyword>
<dbReference type="RefSeq" id="WP_008751018.1">
    <property type="nucleotide sequence ID" value="NZ_GL622296.1"/>
</dbReference>
<proteinExistence type="predicted"/>
<dbReference type="GO" id="GO:0071555">
    <property type="term" value="P:cell wall organization"/>
    <property type="evidence" value="ECO:0007669"/>
    <property type="project" value="UniProtKB-UniRule"/>
</dbReference>
<dbReference type="GO" id="GO:0008360">
    <property type="term" value="P:regulation of cell shape"/>
    <property type="evidence" value="ECO:0007669"/>
    <property type="project" value="UniProtKB-UniRule"/>
</dbReference>
<dbReference type="Proteomes" id="UP000003434">
    <property type="component" value="Unassembled WGS sequence"/>
</dbReference>
<dbReference type="PANTHER" id="PTHR30582">
    <property type="entry name" value="L,D-TRANSPEPTIDASE"/>
    <property type="match status" value="1"/>
</dbReference>
<keyword evidence="3 6" id="KW-0133">Cell shape</keyword>
<dbReference type="GO" id="GO:0071972">
    <property type="term" value="F:peptidoglycan L,D-transpeptidase activity"/>
    <property type="evidence" value="ECO:0007669"/>
    <property type="project" value="TreeGrafter"/>
</dbReference>
<dbReference type="Gene3D" id="3.10.20.800">
    <property type="match status" value="1"/>
</dbReference>
<evidence type="ECO:0000313" key="11">
    <source>
        <dbReference type="Proteomes" id="UP000003434"/>
    </source>
</evidence>
<gene>
    <name evidence="10" type="ORF">HMPREF0381_1251</name>
</gene>
<evidence type="ECO:0000256" key="5">
    <source>
        <dbReference type="ARBA" id="ARBA00023316"/>
    </source>
</evidence>
<organism evidence="10 11">
    <name type="scientific">Lachnoanaerobaculum saburreum DSM 3986</name>
    <dbReference type="NCBI Taxonomy" id="887325"/>
    <lineage>
        <taxon>Bacteria</taxon>
        <taxon>Bacillati</taxon>
        <taxon>Bacillota</taxon>
        <taxon>Clostridia</taxon>
        <taxon>Lachnospirales</taxon>
        <taxon>Lachnospiraceae</taxon>
        <taxon>Lachnoanaerobaculum</taxon>
    </lineage>
</organism>
<dbReference type="AlphaFoldDB" id="E6LMR6"/>
<evidence type="ECO:0000256" key="8">
    <source>
        <dbReference type="SAM" id="Phobius"/>
    </source>
</evidence>
<dbReference type="InterPro" id="IPR050979">
    <property type="entry name" value="LD-transpeptidase"/>
</dbReference>
<dbReference type="GO" id="GO:0005576">
    <property type="term" value="C:extracellular region"/>
    <property type="evidence" value="ECO:0007669"/>
    <property type="project" value="TreeGrafter"/>
</dbReference>
<dbReference type="PROSITE" id="PS52029">
    <property type="entry name" value="LD_TPASE"/>
    <property type="match status" value="1"/>
</dbReference>
<dbReference type="Pfam" id="PF03734">
    <property type="entry name" value="YkuD"/>
    <property type="match status" value="1"/>
</dbReference>
<comment type="caution">
    <text evidence="10">The sequence shown here is derived from an EMBL/GenBank/DDBJ whole genome shotgun (WGS) entry which is preliminary data.</text>
</comment>
<dbReference type="eggNOG" id="COG1376">
    <property type="taxonomic scope" value="Bacteria"/>
</dbReference>
<dbReference type="CDD" id="cd16913">
    <property type="entry name" value="YkuD_like"/>
    <property type="match status" value="1"/>
</dbReference>
<feature type="active site" description="Nucleophile" evidence="6">
    <location>
        <position position="449"/>
    </location>
</feature>
<comment type="pathway">
    <text evidence="1 6">Cell wall biogenesis; peptidoglycan biosynthesis.</text>
</comment>
<evidence type="ECO:0000256" key="6">
    <source>
        <dbReference type="PROSITE-ProRule" id="PRU01373"/>
    </source>
</evidence>
<keyword evidence="5 6" id="KW-0961">Cell wall biogenesis/degradation</keyword>
<evidence type="ECO:0000259" key="9">
    <source>
        <dbReference type="PROSITE" id="PS52029"/>
    </source>
</evidence>
<sequence>MSENKEQPRKRGKKEKKRMNKVALGIIVAGIVAVVGAYSVKANTYRTRFFPHTVINGIDASEKTVDEVRQVMSNQIDNFESTIKSRGNNDEIIKGSDVGLAFVKDNSLEDLLKEQNSMAWIAEVNGKRDLKIKSSFTVDPDKFENTVSKLKALDESKFERPVDARISDFVPGSGYSIIPEVEGNAIDIAKAKEYIKSQLITLNSDINLDYEDNDLYEKPAKRADDPTLNTALNNLNKYISARISYDKLNVLNGDTIHNWLSVNSDGSVSISDEGVASFVKKVSNAYNTVGKPKTLKTSYGPTVTITGGSYGWKVNVEKEKAAIKSLIQAGETAKREPEYSRKAASHGENDYGNSYVEVNLTAQHMILIKNGSKVLESDFVSGNISKNWTTPPGAFPLTYRTRNATLKGEGYSTPVNYWMPFNGGIGFHDAPWRSAFGGQIYKTSGSHGCINLPPSVAKQLFDYIDAGFPVLCYNLTEATTAPAPTETTAASSGETKASVETKATEATVEPISESVNPPSDKQTVEIEQ</sequence>
<evidence type="ECO:0000313" key="10">
    <source>
        <dbReference type="EMBL" id="EFU76875.1"/>
    </source>
</evidence>
<dbReference type="InterPro" id="IPR022029">
    <property type="entry name" value="YoaR-like_PG-bd"/>
</dbReference>
<dbReference type="UniPathway" id="UPA00219"/>
<feature type="region of interest" description="Disordered" evidence="7">
    <location>
        <begin position="483"/>
        <end position="528"/>
    </location>
</feature>
<dbReference type="GO" id="GO:0016740">
    <property type="term" value="F:transferase activity"/>
    <property type="evidence" value="ECO:0007669"/>
    <property type="project" value="UniProtKB-KW"/>
</dbReference>
<evidence type="ECO:0000256" key="7">
    <source>
        <dbReference type="SAM" id="MobiDB-lite"/>
    </source>
</evidence>
<dbReference type="InterPro" id="IPR005490">
    <property type="entry name" value="LD_TPept_cat_dom"/>
</dbReference>
<feature type="transmembrane region" description="Helical" evidence="8">
    <location>
        <begin position="21"/>
        <end position="40"/>
    </location>
</feature>
<dbReference type="Gene3D" id="2.40.440.10">
    <property type="entry name" value="L,D-transpeptidase catalytic domain-like"/>
    <property type="match status" value="1"/>
</dbReference>
<accession>E6LMR6</accession>
<evidence type="ECO:0000256" key="3">
    <source>
        <dbReference type="ARBA" id="ARBA00022960"/>
    </source>
</evidence>
<evidence type="ECO:0000256" key="1">
    <source>
        <dbReference type="ARBA" id="ARBA00004752"/>
    </source>
</evidence>
<keyword evidence="4 6" id="KW-0573">Peptidoglycan synthesis</keyword>
<dbReference type="SUPFAM" id="SSF143985">
    <property type="entry name" value="L,D-transpeptidase pre-catalytic domain-like"/>
    <property type="match status" value="1"/>
</dbReference>
<dbReference type="InterPro" id="IPR038063">
    <property type="entry name" value="Transpep_catalytic_dom"/>
</dbReference>
<dbReference type="GO" id="GO:0018104">
    <property type="term" value="P:peptidoglycan-protein cross-linking"/>
    <property type="evidence" value="ECO:0007669"/>
    <property type="project" value="TreeGrafter"/>
</dbReference>
<reference evidence="10 11" key="1">
    <citation type="submission" date="2010-12" db="EMBL/GenBank/DDBJ databases">
        <authorList>
            <person name="Muzny D."/>
            <person name="Qin X."/>
            <person name="Deng J."/>
            <person name="Jiang H."/>
            <person name="Liu Y."/>
            <person name="Qu J."/>
            <person name="Song X.-Z."/>
            <person name="Zhang L."/>
            <person name="Thornton R."/>
            <person name="Coyle M."/>
            <person name="Francisco L."/>
            <person name="Jackson L."/>
            <person name="Javaid M."/>
            <person name="Korchina V."/>
            <person name="Kovar C."/>
            <person name="Mata R."/>
            <person name="Mathew T."/>
            <person name="Ngo R."/>
            <person name="Nguyen L."/>
            <person name="Nguyen N."/>
            <person name="Okwuonu G."/>
            <person name="Ongeri F."/>
            <person name="Pham C."/>
            <person name="Simmons D."/>
            <person name="Wilczek-Boney K."/>
            <person name="Hale W."/>
            <person name="Jakkamsetti A."/>
            <person name="Pham P."/>
            <person name="Ruth R."/>
            <person name="San Lucas F."/>
            <person name="Warren J."/>
            <person name="Zhang J."/>
            <person name="Zhao Z."/>
            <person name="Zhou C."/>
            <person name="Zhu D."/>
            <person name="Lee S."/>
            <person name="Bess C."/>
            <person name="Blankenburg K."/>
            <person name="Forbes L."/>
            <person name="Fu Q."/>
            <person name="Gubbala S."/>
            <person name="Hirani K."/>
            <person name="Jayaseelan J.C."/>
            <person name="Lara F."/>
            <person name="Munidasa M."/>
            <person name="Palculict T."/>
            <person name="Patil S."/>
            <person name="Pu L.-L."/>
            <person name="Saada N."/>
            <person name="Tang L."/>
            <person name="Weissenberger G."/>
            <person name="Zhu Y."/>
            <person name="Hemphill L."/>
            <person name="Shang Y."/>
            <person name="Youmans B."/>
            <person name="Ayvaz T."/>
            <person name="Ross M."/>
            <person name="Santibanez J."/>
            <person name="Aqrawi P."/>
            <person name="Gross S."/>
            <person name="Joshi V."/>
            <person name="Fowler G."/>
            <person name="Nazareth L."/>
            <person name="Reid J."/>
            <person name="Worley K."/>
            <person name="Petrosino J."/>
            <person name="Highlander S."/>
            <person name="Gibbs R."/>
        </authorList>
    </citation>
    <scope>NUCLEOTIDE SEQUENCE [LARGE SCALE GENOMIC DNA]</scope>
    <source>
        <strain evidence="10 11">DSM 3986</strain>
    </source>
</reference>
<dbReference type="MEROPS" id="C82.001"/>
<dbReference type="HOGENOM" id="CLU_022707_2_1_9"/>
<name>E6LMR6_9FIRM</name>
<feature type="active site" description="Proton donor/acceptor" evidence="6">
    <location>
        <position position="428"/>
    </location>
</feature>
<dbReference type="Pfam" id="PF12229">
    <property type="entry name" value="PG_binding_4"/>
    <property type="match status" value="1"/>
</dbReference>
<feature type="domain" description="L,D-TPase catalytic" evidence="9">
    <location>
        <begin position="354"/>
        <end position="473"/>
    </location>
</feature>
<keyword evidence="8" id="KW-1133">Transmembrane helix</keyword>
<evidence type="ECO:0000256" key="2">
    <source>
        <dbReference type="ARBA" id="ARBA00022679"/>
    </source>
</evidence>